<feature type="transmembrane region" description="Helical" evidence="6">
    <location>
        <begin position="66"/>
        <end position="88"/>
    </location>
</feature>
<proteinExistence type="inferred from homology"/>
<feature type="transmembrane region" description="Helical" evidence="6">
    <location>
        <begin position="94"/>
        <end position="115"/>
    </location>
</feature>
<evidence type="ECO:0000259" key="7">
    <source>
        <dbReference type="Pfam" id="PF00892"/>
    </source>
</evidence>
<dbReference type="PANTHER" id="PTHR32322">
    <property type="entry name" value="INNER MEMBRANE TRANSPORTER"/>
    <property type="match status" value="1"/>
</dbReference>
<organism evidence="8 9">
    <name type="scientific">Arthrobacter ginsengisoli</name>
    <dbReference type="NCBI Taxonomy" id="1356565"/>
    <lineage>
        <taxon>Bacteria</taxon>
        <taxon>Bacillati</taxon>
        <taxon>Actinomycetota</taxon>
        <taxon>Actinomycetes</taxon>
        <taxon>Micrococcales</taxon>
        <taxon>Micrococcaceae</taxon>
        <taxon>Arthrobacter</taxon>
    </lineage>
</organism>
<reference evidence="8 9" key="1">
    <citation type="submission" date="2023-07" db="EMBL/GenBank/DDBJ databases">
        <title>Sorghum-associated microbial communities from plants grown in Nebraska, USA.</title>
        <authorList>
            <person name="Schachtman D."/>
        </authorList>
    </citation>
    <scope>NUCLEOTIDE SEQUENCE [LARGE SCALE GENOMIC DNA]</scope>
    <source>
        <strain evidence="8 9">BE167</strain>
    </source>
</reference>
<feature type="transmembrane region" description="Helical" evidence="6">
    <location>
        <begin position="7"/>
        <end position="28"/>
    </location>
</feature>
<evidence type="ECO:0000256" key="3">
    <source>
        <dbReference type="ARBA" id="ARBA00022692"/>
    </source>
</evidence>
<evidence type="ECO:0000256" key="5">
    <source>
        <dbReference type="ARBA" id="ARBA00023136"/>
    </source>
</evidence>
<keyword evidence="9" id="KW-1185">Reference proteome</keyword>
<accession>A0ABU1UIV2</accession>
<sequence length="307" mass="32018">MTPVGGVVRFVLLGAAWGSSFLMMKLAVQGLSPGQVVLGRLVLGALALSLLLLVTRRRWPRQRRLWAHLAVTAAVGCVLPFLLFAWAAERIPSGLSSVLNSATPLATAAVTAVALRQEKITARKTVGLVTGAAGILVVLSPWRFYTADAVDLWGQLACLAAVLCFGVVFSYTKKYVSPYTADPIGIPAVQMVTASLTMLVLAPFLASGEISLTAPVVLGMALLGIVSTGLAYVWNFRIIAEWGATAASTVAYITPLVGVALGALVLQEEVSWNQIVGAAVVIGGIVLAQSGPKAPEKAPNGQFEEAA</sequence>
<feature type="transmembrane region" description="Helical" evidence="6">
    <location>
        <begin position="272"/>
        <end position="288"/>
    </location>
</feature>
<comment type="caution">
    <text evidence="8">The sequence shown here is derived from an EMBL/GenBank/DDBJ whole genome shotgun (WGS) entry which is preliminary data.</text>
</comment>
<dbReference type="SUPFAM" id="SSF103481">
    <property type="entry name" value="Multidrug resistance efflux transporter EmrE"/>
    <property type="match status" value="2"/>
</dbReference>
<protein>
    <submittedName>
        <fullName evidence="8">Drug/metabolite transporter (DMT)-like permease</fullName>
    </submittedName>
</protein>
<evidence type="ECO:0000256" key="4">
    <source>
        <dbReference type="ARBA" id="ARBA00022989"/>
    </source>
</evidence>
<feature type="transmembrane region" description="Helical" evidence="6">
    <location>
        <begin position="246"/>
        <end position="266"/>
    </location>
</feature>
<feature type="domain" description="EamA" evidence="7">
    <location>
        <begin position="153"/>
        <end position="287"/>
    </location>
</feature>
<gene>
    <name evidence="8" type="ORF">J2X01_004442</name>
</gene>
<feature type="transmembrane region" description="Helical" evidence="6">
    <location>
        <begin position="127"/>
        <end position="146"/>
    </location>
</feature>
<evidence type="ECO:0000256" key="1">
    <source>
        <dbReference type="ARBA" id="ARBA00004141"/>
    </source>
</evidence>
<keyword evidence="3 6" id="KW-0812">Transmembrane</keyword>
<evidence type="ECO:0000313" key="9">
    <source>
        <dbReference type="Proteomes" id="UP001252243"/>
    </source>
</evidence>
<dbReference type="PANTHER" id="PTHR32322:SF2">
    <property type="entry name" value="EAMA DOMAIN-CONTAINING PROTEIN"/>
    <property type="match status" value="1"/>
</dbReference>
<feature type="transmembrane region" description="Helical" evidence="6">
    <location>
        <begin position="34"/>
        <end position="54"/>
    </location>
</feature>
<evidence type="ECO:0000256" key="2">
    <source>
        <dbReference type="ARBA" id="ARBA00007362"/>
    </source>
</evidence>
<keyword evidence="5 6" id="KW-0472">Membrane</keyword>
<feature type="transmembrane region" description="Helical" evidence="6">
    <location>
        <begin position="212"/>
        <end position="234"/>
    </location>
</feature>
<name>A0ABU1UIV2_9MICC</name>
<dbReference type="InterPro" id="IPR000620">
    <property type="entry name" value="EamA_dom"/>
</dbReference>
<evidence type="ECO:0000256" key="6">
    <source>
        <dbReference type="SAM" id="Phobius"/>
    </source>
</evidence>
<evidence type="ECO:0000313" key="8">
    <source>
        <dbReference type="EMBL" id="MDR7085122.1"/>
    </source>
</evidence>
<dbReference type="Proteomes" id="UP001252243">
    <property type="component" value="Unassembled WGS sequence"/>
</dbReference>
<feature type="domain" description="EamA" evidence="7">
    <location>
        <begin position="7"/>
        <end position="139"/>
    </location>
</feature>
<keyword evidence="4 6" id="KW-1133">Transmembrane helix</keyword>
<comment type="subcellular location">
    <subcellularLocation>
        <location evidence="1">Membrane</location>
        <topology evidence="1">Multi-pass membrane protein</topology>
    </subcellularLocation>
</comment>
<feature type="transmembrane region" description="Helical" evidence="6">
    <location>
        <begin position="152"/>
        <end position="172"/>
    </location>
</feature>
<comment type="similarity">
    <text evidence="2">Belongs to the EamA transporter family.</text>
</comment>
<dbReference type="EMBL" id="JAVDVQ010000052">
    <property type="protein sequence ID" value="MDR7085122.1"/>
    <property type="molecule type" value="Genomic_DNA"/>
</dbReference>
<dbReference type="Pfam" id="PF00892">
    <property type="entry name" value="EamA"/>
    <property type="match status" value="2"/>
</dbReference>
<dbReference type="InterPro" id="IPR037185">
    <property type="entry name" value="EmrE-like"/>
</dbReference>
<dbReference type="RefSeq" id="WP_310062590.1">
    <property type="nucleotide sequence ID" value="NZ_JAVDVQ010000052.1"/>
</dbReference>
<feature type="transmembrane region" description="Helical" evidence="6">
    <location>
        <begin position="184"/>
        <end position="206"/>
    </location>
</feature>
<dbReference type="InterPro" id="IPR050638">
    <property type="entry name" value="AA-Vitamin_Transporters"/>
</dbReference>